<dbReference type="RefSeq" id="WP_253667516.1">
    <property type="nucleotide sequence ID" value="NZ_JAMTCP010000001.1"/>
</dbReference>
<sequence>MGFPVPSLPLSLVQPDPSNVTKPTPDGIQQQLTDVSVRCPETVKENLLQYINNVTSTFPDDSRRVPTWLIAEPASTLSFRAGELVAGAQDLVPALRSANAVTQNFFGCLASTNPGTQDFVREMARNDPVARELVDHVHGSRSGAHDLLRRVTEAGRGAPALLTSVAELGSPALDFLAGLAVQDMQPAAVGSWVPDPNLVGPSTQLFSIQAPENWQRLKSHFGNDFAGQENNPDVEKKPYSTTEAFEQLFQQLGYKASAAVVQGLAKTDTEAQLANRIKGNRSGDNSYDSGPQSLVLLLANGYDPVKQEVAGVGVLTVDYQIQINDYRNKSKDDHDRWATISIHTRAVTYSDCTLCRDYNYIRKDPTPGWCEQYCR</sequence>
<dbReference type="EMBL" id="JAMTCP010000001">
    <property type="protein sequence ID" value="MCP2256521.1"/>
    <property type="molecule type" value="Genomic_DNA"/>
</dbReference>
<gene>
    <name evidence="1" type="ORF">LX15_000204</name>
</gene>
<keyword evidence="2" id="KW-1185">Reference proteome</keyword>
<reference evidence="1 2" key="1">
    <citation type="submission" date="2022-06" db="EMBL/GenBank/DDBJ databases">
        <title>Genomic Encyclopedia of Archaeal and Bacterial Type Strains, Phase II (KMG-II): from individual species to whole genera.</title>
        <authorList>
            <person name="Goeker M."/>
        </authorList>
    </citation>
    <scope>NUCLEOTIDE SEQUENCE [LARGE SCALE GENOMIC DNA]</scope>
    <source>
        <strain evidence="1 2">DSM 40477</strain>
    </source>
</reference>
<proteinExistence type="predicted"/>
<protein>
    <submittedName>
        <fullName evidence="1">Uncharacterized protein</fullName>
    </submittedName>
</protein>
<accession>A0ABT1HLY0</accession>
<dbReference type="Proteomes" id="UP001205311">
    <property type="component" value="Unassembled WGS sequence"/>
</dbReference>
<evidence type="ECO:0000313" key="1">
    <source>
        <dbReference type="EMBL" id="MCP2256521.1"/>
    </source>
</evidence>
<evidence type="ECO:0000313" key="2">
    <source>
        <dbReference type="Proteomes" id="UP001205311"/>
    </source>
</evidence>
<comment type="caution">
    <text evidence="1">The sequence shown here is derived from an EMBL/GenBank/DDBJ whole genome shotgun (WGS) entry which is preliminary data.</text>
</comment>
<name>A0ABT1HLY0_STRSD</name>
<organism evidence="1 2">
    <name type="scientific">Streptoalloteichus tenebrarius (strain ATCC 17920 / DSM 40477 / JCM 4838 / CBS 697.72 / NBRC 16177 / NCIMB 11028 / NRRL B-12390 / A12253. 1 / ISP 5477)</name>
    <name type="common">Streptomyces tenebrarius</name>
    <dbReference type="NCBI Taxonomy" id="1933"/>
    <lineage>
        <taxon>Bacteria</taxon>
        <taxon>Bacillati</taxon>
        <taxon>Actinomycetota</taxon>
        <taxon>Actinomycetes</taxon>
        <taxon>Pseudonocardiales</taxon>
        <taxon>Pseudonocardiaceae</taxon>
        <taxon>Streptoalloteichus</taxon>
    </lineage>
</organism>